<evidence type="ECO:0000313" key="2">
    <source>
        <dbReference type="EMBL" id="THU74514.1"/>
    </source>
</evidence>
<dbReference type="EMBL" id="PYDT01000001">
    <property type="protein sequence ID" value="THU74514.1"/>
    <property type="molecule type" value="Genomic_DNA"/>
</dbReference>
<dbReference type="AlphaFoldDB" id="A0A4S8KGN2"/>
<dbReference type="Pfam" id="PF02519">
    <property type="entry name" value="Auxin_inducible"/>
    <property type="match status" value="1"/>
</dbReference>
<name>A0A4S8KGN2_MUSBA</name>
<comment type="caution">
    <text evidence="2">The sequence shown here is derived from an EMBL/GenBank/DDBJ whole genome shotgun (WGS) entry which is preliminary data.</text>
</comment>
<dbReference type="PANTHER" id="PTHR31374">
    <property type="entry name" value="AUXIN-INDUCED PROTEIN-LIKE-RELATED"/>
    <property type="match status" value="1"/>
</dbReference>
<sequence length="145" mass="16283">MQRGREEAGDNTNNNEKIESRRCRRSLAGFFQLRMPHLGHRERKERAAAGLPPKGCMAVRVGQEGEEQRRFVVPVAHLSHPLFAELLEEAKAEYGFSQPGAISIPCGVDHFRHVNDVIDGERVSAAVRHHHLPLRLVHFACCFGA</sequence>
<evidence type="ECO:0000313" key="3">
    <source>
        <dbReference type="Proteomes" id="UP000317650"/>
    </source>
</evidence>
<reference evidence="2 3" key="1">
    <citation type="journal article" date="2019" name="Nat. Plants">
        <title>Genome sequencing of Musa balbisiana reveals subgenome evolution and function divergence in polyploid bananas.</title>
        <authorList>
            <person name="Yao X."/>
        </authorList>
    </citation>
    <scope>NUCLEOTIDE SEQUENCE [LARGE SCALE GENOMIC DNA]</scope>
    <source>
        <strain evidence="3">cv. DH-PKW</strain>
        <tissue evidence="2">Leaves</tissue>
    </source>
</reference>
<evidence type="ECO:0000256" key="1">
    <source>
        <dbReference type="ARBA" id="ARBA00006974"/>
    </source>
</evidence>
<protein>
    <submittedName>
        <fullName evidence="2">Uncharacterized protein</fullName>
    </submittedName>
</protein>
<accession>A0A4S8KGN2</accession>
<proteinExistence type="inferred from homology"/>
<keyword evidence="3" id="KW-1185">Reference proteome</keyword>
<gene>
    <name evidence="2" type="ORF">C4D60_Mb04t34170</name>
</gene>
<dbReference type="PANTHER" id="PTHR31374:SF29">
    <property type="entry name" value="SAUR-LIKE AUXIN-RESPONSIVE PROTEIN FAMILY"/>
    <property type="match status" value="1"/>
</dbReference>
<comment type="similarity">
    <text evidence="1">Belongs to the ARG7 family.</text>
</comment>
<dbReference type="GO" id="GO:0009733">
    <property type="term" value="P:response to auxin"/>
    <property type="evidence" value="ECO:0007669"/>
    <property type="project" value="InterPro"/>
</dbReference>
<dbReference type="InterPro" id="IPR003676">
    <property type="entry name" value="SAUR_fam"/>
</dbReference>
<dbReference type="Proteomes" id="UP000317650">
    <property type="component" value="Chromosome 4"/>
</dbReference>
<organism evidence="2 3">
    <name type="scientific">Musa balbisiana</name>
    <name type="common">Banana</name>
    <dbReference type="NCBI Taxonomy" id="52838"/>
    <lineage>
        <taxon>Eukaryota</taxon>
        <taxon>Viridiplantae</taxon>
        <taxon>Streptophyta</taxon>
        <taxon>Embryophyta</taxon>
        <taxon>Tracheophyta</taxon>
        <taxon>Spermatophyta</taxon>
        <taxon>Magnoliopsida</taxon>
        <taxon>Liliopsida</taxon>
        <taxon>Zingiberales</taxon>
        <taxon>Musaceae</taxon>
        <taxon>Musa</taxon>
    </lineage>
</organism>